<dbReference type="EMBL" id="PEGB01000006">
    <property type="protein sequence ID" value="RLU08709.1"/>
    <property type="molecule type" value="Genomic_DNA"/>
</dbReference>
<dbReference type="PANTHER" id="PTHR30404:SF0">
    <property type="entry name" value="N-ACETYLMURAMOYL-L-ALANINE AMIDASE AMIC"/>
    <property type="match status" value="1"/>
</dbReference>
<dbReference type="InterPro" id="IPR036779">
    <property type="entry name" value="LysM_dom_sf"/>
</dbReference>
<dbReference type="PROSITE" id="PS51782">
    <property type="entry name" value="LYSM"/>
    <property type="match status" value="1"/>
</dbReference>
<evidence type="ECO:0000256" key="4">
    <source>
        <dbReference type="ARBA" id="ARBA00011901"/>
    </source>
</evidence>
<dbReference type="PANTHER" id="PTHR30404">
    <property type="entry name" value="N-ACETYLMURAMOYL-L-ALANINE AMIDASE"/>
    <property type="match status" value="1"/>
</dbReference>
<reference evidence="17 18" key="3">
    <citation type="journal article" date="2018" name="Front. Microbiol.">
        <title>Discovery of Phloeophagus Beetles as a Source of Pseudomonas Strains That Produce Potentially New Bioactive Substances and Description of Pseudomonas bohemica sp. nov.</title>
        <authorList>
            <person name="Saati-Santamaria Z."/>
            <person name="Lopez-Mondejar R."/>
            <person name="Jimenez-Gomez A."/>
            <person name="Diez-Mendez A."/>
            <person name="Vetrovsky T."/>
            <person name="Igual J.M."/>
            <person name="Velazquez E."/>
            <person name="Kolarik M."/>
            <person name="Rivas R."/>
            <person name="Garcia-Fraile P."/>
        </authorList>
    </citation>
    <scope>NUCLEOTIDE SEQUENCE [LARGE SCALE GENOMIC DNA]</scope>
    <source>
        <strain evidence="12 18">A2-NA12</strain>
        <strain evidence="13 17">A2-NA13</strain>
    </source>
</reference>
<accession>A0A1H1U9D8</accession>
<evidence type="ECO:0000313" key="14">
    <source>
        <dbReference type="EMBL" id="SDS69112.1"/>
    </source>
</evidence>
<reference evidence="11 16" key="4">
    <citation type="submission" date="2018-05" db="EMBL/GenBank/DDBJ databases">
        <title>Genome sequences of two Antarctic strains of Pseudomonas prosekii: insights into adaptation to extreme conditions.</title>
        <authorList>
            <person name="Snopkova K."/>
            <person name="Dufkova K."/>
            <person name="Cejkova D."/>
            <person name="Sedlacek I."/>
            <person name="Smajs D."/>
        </authorList>
    </citation>
    <scope>NUCLEOTIDE SEQUENCE [LARGE SCALE GENOMIC DNA]</scope>
    <source>
        <strain evidence="11 16">P2673</strain>
    </source>
</reference>
<evidence type="ECO:0000256" key="7">
    <source>
        <dbReference type="ARBA" id="ARBA00022801"/>
    </source>
</evidence>
<evidence type="ECO:0000256" key="6">
    <source>
        <dbReference type="ARBA" id="ARBA00022764"/>
    </source>
</evidence>
<dbReference type="Gene3D" id="3.40.630.40">
    <property type="entry name" value="Zn-dependent exopeptidases"/>
    <property type="match status" value="1"/>
</dbReference>
<dbReference type="Gene3D" id="3.10.350.10">
    <property type="entry name" value="LysM domain"/>
    <property type="match status" value="1"/>
</dbReference>
<dbReference type="Pfam" id="PF01476">
    <property type="entry name" value="LysM"/>
    <property type="match status" value="1"/>
</dbReference>
<dbReference type="Proteomes" id="UP000245056">
    <property type="component" value="Unassembled WGS sequence"/>
</dbReference>
<evidence type="ECO:0000313" key="11">
    <source>
        <dbReference type="EMBL" id="PWE47835.1"/>
    </source>
</evidence>
<dbReference type="Proteomes" id="UP000198481">
    <property type="component" value="Chromosome I"/>
</dbReference>
<dbReference type="RefSeq" id="WP_092274134.1">
    <property type="nucleotide sequence ID" value="NZ_CP196739.1"/>
</dbReference>
<evidence type="ECO:0000256" key="9">
    <source>
        <dbReference type="ARBA" id="ARBA00074581"/>
    </source>
</evidence>
<keyword evidence="6" id="KW-0574">Periplasm</keyword>
<dbReference type="Gene3D" id="2.60.40.3500">
    <property type="match status" value="1"/>
</dbReference>
<reference evidence="15" key="2">
    <citation type="submission" date="2016-10" db="EMBL/GenBank/DDBJ databases">
        <authorList>
            <person name="Varghese N."/>
            <person name="Submissions S."/>
        </authorList>
    </citation>
    <scope>NUCLEOTIDE SEQUENCE [LARGE SCALE GENOMIC DNA]</scope>
    <source>
        <strain evidence="15">LMG 26867</strain>
    </source>
</reference>
<dbReference type="Pfam" id="PF11741">
    <property type="entry name" value="AMIN"/>
    <property type="match status" value="1"/>
</dbReference>
<evidence type="ECO:0000313" key="15">
    <source>
        <dbReference type="Proteomes" id="UP000198481"/>
    </source>
</evidence>
<dbReference type="InterPro" id="IPR021731">
    <property type="entry name" value="AMIN_dom"/>
</dbReference>
<dbReference type="SUPFAM" id="SSF53187">
    <property type="entry name" value="Zn-dependent exopeptidases"/>
    <property type="match status" value="1"/>
</dbReference>
<dbReference type="Proteomes" id="UP000282140">
    <property type="component" value="Unassembled WGS sequence"/>
</dbReference>
<evidence type="ECO:0000256" key="8">
    <source>
        <dbReference type="ARBA" id="ARBA00023316"/>
    </source>
</evidence>
<evidence type="ECO:0000313" key="12">
    <source>
        <dbReference type="EMBL" id="RLU08574.1"/>
    </source>
</evidence>
<dbReference type="CDD" id="cd02696">
    <property type="entry name" value="MurNAc-LAA"/>
    <property type="match status" value="1"/>
</dbReference>
<dbReference type="GO" id="GO:0030288">
    <property type="term" value="C:outer membrane-bounded periplasmic space"/>
    <property type="evidence" value="ECO:0007669"/>
    <property type="project" value="TreeGrafter"/>
</dbReference>
<dbReference type="Proteomes" id="UP000282672">
    <property type="component" value="Unassembled WGS sequence"/>
</dbReference>
<organism evidence="14 15">
    <name type="scientific">Pseudomonas prosekii</name>
    <dbReference type="NCBI Taxonomy" id="1148509"/>
    <lineage>
        <taxon>Bacteria</taxon>
        <taxon>Pseudomonadati</taxon>
        <taxon>Pseudomonadota</taxon>
        <taxon>Gammaproteobacteria</taxon>
        <taxon>Pseudomonadales</taxon>
        <taxon>Pseudomonadaceae</taxon>
        <taxon>Pseudomonas</taxon>
    </lineage>
</organism>
<dbReference type="STRING" id="1148509.SAMN05216222_2036"/>
<feature type="domain" description="LysM" evidence="10">
    <location>
        <begin position="423"/>
        <end position="466"/>
    </location>
</feature>
<evidence type="ECO:0000313" key="13">
    <source>
        <dbReference type="EMBL" id="RLU08709.1"/>
    </source>
</evidence>
<evidence type="ECO:0000256" key="1">
    <source>
        <dbReference type="ARBA" id="ARBA00001561"/>
    </source>
</evidence>
<dbReference type="EC" id="3.5.1.28" evidence="4"/>
<dbReference type="OrthoDB" id="9806267at2"/>
<keyword evidence="7" id="KW-0378">Hydrolase</keyword>
<keyword evidence="17" id="KW-1185">Reference proteome</keyword>
<dbReference type="CDD" id="cd00118">
    <property type="entry name" value="LysM"/>
    <property type="match status" value="1"/>
</dbReference>
<dbReference type="EMBL" id="LT629762">
    <property type="protein sequence ID" value="SDS69112.1"/>
    <property type="molecule type" value="Genomic_DNA"/>
</dbReference>
<evidence type="ECO:0000256" key="5">
    <source>
        <dbReference type="ARBA" id="ARBA00022729"/>
    </source>
</evidence>
<keyword evidence="8" id="KW-0961">Cell wall biogenesis/degradation</keyword>
<dbReference type="GO" id="GO:0008745">
    <property type="term" value="F:N-acetylmuramoyl-L-alanine amidase activity"/>
    <property type="evidence" value="ECO:0007669"/>
    <property type="project" value="UniProtKB-EC"/>
</dbReference>
<dbReference type="SUPFAM" id="SSF54106">
    <property type="entry name" value="LysM domain"/>
    <property type="match status" value="1"/>
</dbReference>
<comment type="subcellular location">
    <subcellularLocation>
        <location evidence="2">Periplasm</location>
    </subcellularLocation>
</comment>
<evidence type="ECO:0000313" key="16">
    <source>
        <dbReference type="Proteomes" id="UP000245056"/>
    </source>
</evidence>
<dbReference type="GO" id="GO:0071555">
    <property type="term" value="P:cell wall organization"/>
    <property type="evidence" value="ECO:0007669"/>
    <property type="project" value="UniProtKB-KW"/>
</dbReference>
<dbReference type="AlphaFoldDB" id="A0A1H1U9D8"/>
<dbReference type="GO" id="GO:0009253">
    <property type="term" value="P:peptidoglycan catabolic process"/>
    <property type="evidence" value="ECO:0007669"/>
    <property type="project" value="InterPro"/>
</dbReference>
<comment type="catalytic activity">
    <reaction evidence="1">
        <text>Hydrolyzes the link between N-acetylmuramoyl residues and L-amino acid residues in certain cell-wall glycopeptides.</text>
        <dbReference type="EC" id="3.5.1.28"/>
    </reaction>
</comment>
<dbReference type="FunFam" id="3.40.630.40:FF:000001">
    <property type="entry name" value="N-acetylmuramoyl-L-alanine amidase"/>
    <property type="match status" value="1"/>
</dbReference>
<evidence type="ECO:0000259" key="10">
    <source>
        <dbReference type="PROSITE" id="PS51782"/>
    </source>
</evidence>
<keyword evidence="5" id="KW-0732">Signal</keyword>
<protein>
    <recommendedName>
        <fullName evidence="9">N-acetylmuramoyl-L-alanine amidase AmiC</fullName>
        <ecNumber evidence="4">3.5.1.28</ecNumber>
    </recommendedName>
</protein>
<dbReference type="EMBL" id="PEGA01000015">
    <property type="protein sequence ID" value="RLU08574.1"/>
    <property type="molecule type" value="Genomic_DNA"/>
</dbReference>
<name>A0A1H1U9D8_9PSED</name>
<gene>
    <name evidence="11" type="ORF">C9I49_00130</name>
    <name evidence="12" type="ORF">CS076_15745</name>
    <name evidence="13" type="ORF">CS078_14725</name>
    <name evidence="14" type="ORF">SAMN05216222_2036</name>
</gene>
<evidence type="ECO:0000313" key="18">
    <source>
        <dbReference type="Proteomes" id="UP000282672"/>
    </source>
</evidence>
<comment type="similarity">
    <text evidence="3">Belongs to the N-acetylmuramoyl-L-alanine amidase 3 family.</text>
</comment>
<reference evidence="14" key="1">
    <citation type="submission" date="2016-10" db="EMBL/GenBank/DDBJ databases">
        <authorList>
            <person name="de Groot N.N."/>
        </authorList>
    </citation>
    <scope>NUCLEOTIDE SEQUENCE [LARGE SCALE GENOMIC DNA]</scope>
    <source>
        <strain evidence="14">LMG 26867</strain>
    </source>
</reference>
<dbReference type="SMART" id="SM00646">
    <property type="entry name" value="Ami_3"/>
    <property type="match status" value="1"/>
</dbReference>
<evidence type="ECO:0000313" key="17">
    <source>
        <dbReference type="Proteomes" id="UP000282140"/>
    </source>
</evidence>
<dbReference type="InterPro" id="IPR002508">
    <property type="entry name" value="MurNAc-LAA_cat"/>
</dbReference>
<dbReference type="InterPro" id="IPR050695">
    <property type="entry name" value="N-acetylmuramoyl_amidase_3"/>
</dbReference>
<dbReference type="InterPro" id="IPR018392">
    <property type="entry name" value="LysM"/>
</dbReference>
<evidence type="ECO:0000256" key="3">
    <source>
        <dbReference type="ARBA" id="ARBA00010860"/>
    </source>
</evidence>
<sequence length="475" mass="50416">MMGSGMRFRAMVAAVGLLFLAVTVDAVAESKVNSVRLWRAPDNTRLVFDLTGPVQHSVFTLTSPDRLVIDINGASLGAPLKVNSANTPITAMRSAQRTPTDLRVVIDLKKAVTPKSFTLAPNAQYGNRLVVDLFDNPADAAPIPAPTNVATVAPVPVTPIDPPVKLPPAPAGKRDIIVVIDAGHGGEDPGASGSRGQREKDVVLAIARELQRQVNGMKGFRAELTRTGDYFIPLRGRTEIARKKGADLFVSIHADAAPSAAAFGASVFALSDRGATSETARWLADSENRSDLIGGAGNVSLDDKDRMLAGVLLDLSMTASLTSSLNVGQKVLTNIGRVTPLHKQRVEQAGFMVLKSPDIPSILVETGFISNANEASKLAAANHQQALARSISSGVRQFFQQNPPPGTYIAWLRDSGKIAQGPRDHRVSPGETLAMIAVRYQVSPATLRSANNLRSDELKIGQTLTIPGTELAAKE</sequence>
<dbReference type="Pfam" id="PF01520">
    <property type="entry name" value="Amidase_3"/>
    <property type="match status" value="1"/>
</dbReference>
<evidence type="ECO:0000256" key="2">
    <source>
        <dbReference type="ARBA" id="ARBA00004418"/>
    </source>
</evidence>
<dbReference type="SMART" id="SM00257">
    <property type="entry name" value="LysM"/>
    <property type="match status" value="1"/>
</dbReference>
<dbReference type="EMBL" id="QFAW01000001">
    <property type="protein sequence ID" value="PWE47835.1"/>
    <property type="molecule type" value="Genomic_DNA"/>
</dbReference>
<proteinExistence type="inferred from homology"/>